<dbReference type="OrthoDB" id="2989516at2"/>
<evidence type="ECO:0000313" key="7">
    <source>
        <dbReference type="EMBL" id="SNV72317.1"/>
    </source>
</evidence>
<comment type="subcellular location">
    <subcellularLocation>
        <location evidence="1">Cell membrane</location>
        <topology evidence="1">Multi-pass membrane protein</topology>
    </subcellularLocation>
</comment>
<sequence>MSQQLNHDAQALRDYKRRKSTQEMRLQVTNFAIMIFVTFIAFGLVAAELPKEFVIPTILALAVLQVVLQFYYFMHMKAEKHGISKLFMITGIFFGLSFIATFLYIVWLGDPLFVKTK</sequence>
<feature type="transmembrane region" description="Helical" evidence="6">
    <location>
        <begin position="86"/>
        <end position="107"/>
    </location>
</feature>
<reference evidence="7 8" key="1">
    <citation type="submission" date="2017-06" db="EMBL/GenBank/DDBJ databases">
        <authorList>
            <consortium name="Pathogen Informatics"/>
        </authorList>
    </citation>
    <scope>NUCLEOTIDE SEQUENCE [LARGE SCALE GENOMIC DNA]</scope>
    <source>
        <strain evidence="7 8">NCTC13839</strain>
    </source>
</reference>
<feature type="transmembrane region" description="Helical" evidence="6">
    <location>
        <begin position="26"/>
        <end position="47"/>
    </location>
</feature>
<dbReference type="EC" id="1.9.3.1" evidence="7"/>
<evidence type="ECO:0000256" key="6">
    <source>
        <dbReference type="SAM" id="Phobius"/>
    </source>
</evidence>
<protein>
    <submittedName>
        <fullName evidence="7">Cytochrome c oxidase subunit 4B</fullName>
        <ecNumber evidence="7">1.9.3.1</ecNumber>
    </submittedName>
</protein>
<evidence type="ECO:0000256" key="2">
    <source>
        <dbReference type="ARBA" id="ARBA00022475"/>
    </source>
</evidence>
<name>A0A239ZMQ5_9STAP</name>
<evidence type="ECO:0000256" key="4">
    <source>
        <dbReference type="ARBA" id="ARBA00022989"/>
    </source>
</evidence>
<dbReference type="RefSeq" id="WP_095088608.1">
    <property type="nucleotide sequence ID" value="NZ_BMDM01000004.1"/>
</dbReference>
<keyword evidence="8" id="KW-1185">Reference proteome</keyword>
<evidence type="ECO:0000256" key="5">
    <source>
        <dbReference type="ARBA" id="ARBA00023136"/>
    </source>
</evidence>
<dbReference type="EMBL" id="LT906462">
    <property type="protein sequence ID" value="SNV72317.1"/>
    <property type="molecule type" value="Genomic_DNA"/>
</dbReference>
<dbReference type="Proteomes" id="UP000242084">
    <property type="component" value="Chromosome 1"/>
</dbReference>
<dbReference type="AlphaFoldDB" id="A0A239ZMQ5"/>
<dbReference type="InterPro" id="IPR005171">
    <property type="entry name" value="Cyt_c_oxidase_su4_prok"/>
</dbReference>
<dbReference type="Pfam" id="PF03626">
    <property type="entry name" value="COX4_pro"/>
    <property type="match status" value="1"/>
</dbReference>
<keyword evidence="2" id="KW-1003">Cell membrane</keyword>
<evidence type="ECO:0000313" key="8">
    <source>
        <dbReference type="Proteomes" id="UP000242084"/>
    </source>
</evidence>
<gene>
    <name evidence="7" type="primary">caaD</name>
    <name evidence="7" type="ORF">SAMEA4384403_01704</name>
</gene>
<proteinExistence type="predicted"/>
<dbReference type="GO" id="GO:0005886">
    <property type="term" value="C:plasma membrane"/>
    <property type="evidence" value="ECO:0007669"/>
    <property type="project" value="UniProtKB-SubCell"/>
</dbReference>
<keyword evidence="5 6" id="KW-0472">Membrane</keyword>
<dbReference type="KEGG" id="sste:SAMEA4384403_1704"/>
<keyword evidence="3 6" id="KW-0812">Transmembrane</keyword>
<keyword evidence="7" id="KW-0560">Oxidoreductase</keyword>
<accession>A0A239ZMQ5</accession>
<evidence type="ECO:0000256" key="1">
    <source>
        <dbReference type="ARBA" id="ARBA00004651"/>
    </source>
</evidence>
<dbReference type="GO" id="GO:0016491">
    <property type="term" value="F:oxidoreductase activity"/>
    <property type="evidence" value="ECO:0007669"/>
    <property type="project" value="UniProtKB-KW"/>
</dbReference>
<feature type="transmembrane region" description="Helical" evidence="6">
    <location>
        <begin position="53"/>
        <end position="74"/>
    </location>
</feature>
<organism evidence="7 8">
    <name type="scientific">Mammaliicoccus stepanovicii</name>
    <dbReference type="NCBI Taxonomy" id="643214"/>
    <lineage>
        <taxon>Bacteria</taxon>
        <taxon>Bacillati</taxon>
        <taxon>Bacillota</taxon>
        <taxon>Bacilli</taxon>
        <taxon>Bacillales</taxon>
        <taxon>Staphylococcaceae</taxon>
        <taxon>Mammaliicoccus</taxon>
    </lineage>
</organism>
<evidence type="ECO:0000256" key="3">
    <source>
        <dbReference type="ARBA" id="ARBA00022692"/>
    </source>
</evidence>
<keyword evidence="4 6" id="KW-1133">Transmembrane helix</keyword>